<sequence>MDDEQKDSVEQDAHRFSAGDGVLETNAMETVKLHAKAATDKEQKMTLWQGIKLYPKAIAWSLLISTCIAMEGYDVCLINNFYAFPPFNRKYGVWSEATQSYQVPARWQAGLSNGANVGEIIGLLINGWVSERFGYRYTVIACLLCITAFTAIFFTAQNVQALLAAEILCGVPWGVFQTLTITYASEVCPVALRGYLTTYVNFCWGLGQLIGIGVIKAMFRRTDEWAYRIPYALQWMWPPFLLVGIALAPESPWWLVRKGRLEDAKKALLRLTSLDRETDFDDDETIAMMVHTTALEDKLTKGASYLDCFRGIDRRRTEIVCMVWAIQNLSGNAFSNYSTYFLEQAGVSSSNSYSFAMGQYAINMVGVFGAWALMSAGIGRRSLYLYGLCALSTLLFVIGFLGLVPASHKAQAGLATGSLMIVWALCYQLTVGTVCYSLVAELSTRRLQIKTVVLGRNLYNIVGIITSVLTPYMLNPTAWNWGNYTGFFWAGLAFCCIVYTYFRVPEPRGRSFAELDLLFERKVNARKFAETRVDVFEESVDDSIVGQYKREVLAQHSE</sequence>
<comment type="subcellular location">
    <subcellularLocation>
        <location evidence="1">Membrane</location>
        <topology evidence="1">Multi-pass membrane protein</topology>
    </subcellularLocation>
</comment>
<keyword evidence="4 8" id="KW-0812">Transmembrane</keyword>
<dbReference type="EMBL" id="KB445557">
    <property type="protein sequence ID" value="EMC95249.1"/>
    <property type="molecule type" value="Genomic_DNA"/>
</dbReference>
<feature type="transmembrane region" description="Helical" evidence="8">
    <location>
        <begin position="357"/>
        <end position="376"/>
    </location>
</feature>
<evidence type="ECO:0000256" key="8">
    <source>
        <dbReference type="SAM" id="Phobius"/>
    </source>
</evidence>
<dbReference type="RefSeq" id="XP_007677553.1">
    <property type="nucleotide sequence ID" value="XM_007679363.1"/>
</dbReference>
<dbReference type="PANTHER" id="PTHR48022">
    <property type="entry name" value="PLASTIDIC GLUCOSE TRANSPORTER 4"/>
    <property type="match status" value="1"/>
</dbReference>
<evidence type="ECO:0000256" key="1">
    <source>
        <dbReference type="ARBA" id="ARBA00004141"/>
    </source>
</evidence>
<feature type="transmembrane region" description="Helical" evidence="8">
    <location>
        <begin position="196"/>
        <end position="215"/>
    </location>
</feature>
<dbReference type="NCBIfam" id="TIGR00879">
    <property type="entry name" value="SP"/>
    <property type="match status" value="1"/>
</dbReference>
<keyword evidence="6 8" id="KW-0472">Membrane</keyword>
<accession>M2N826</accession>
<keyword evidence="3 7" id="KW-0813">Transport</keyword>
<feature type="transmembrane region" description="Helical" evidence="8">
    <location>
        <begin position="457"/>
        <end position="474"/>
    </location>
</feature>
<dbReference type="InterPro" id="IPR003663">
    <property type="entry name" value="Sugar/inositol_transpt"/>
</dbReference>
<feature type="domain" description="Major facilitator superfamily (MFS) profile" evidence="9">
    <location>
        <begin position="60"/>
        <end position="508"/>
    </location>
</feature>
<dbReference type="InterPro" id="IPR005829">
    <property type="entry name" value="Sugar_transporter_CS"/>
</dbReference>
<dbReference type="eggNOG" id="KOG0254">
    <property type="taxonomic scope" value="Eukaryota"/>
</dbReference>
<dbReference type="PROSITE" id="PS50850">
    <property type="entry name" value="MFS"/>
    <property type="match status" value="1"/>
</dbReference>
<dbReference type="Proteomes" id="UP000011761">
    <property type="component" value="Unassembled WGS sequence"/>
</dbReference>
<evidence type="ECO:0000256" key="7">
    <source>
        <dbReference type="RuleBase" id="RU003346"/>
    </source>
</evidence>
<evidence type="ECO:0000313" key="10">
    <source>
        <dbReference type="EMBL" id="EMC95249.1"/>
    </source>
</evidence>
<evidence type="ECO:0000256" key="4">
    <source>
        <dbReference type="ARBA" id="ARBA00022692"/>
    </source>
</evidence>
<comment type="similarity">
    <text evidence="2 7">Belongs to the major facilitator superfamily. Sugar transporter (TC 2.A.1.1) family.</text>
</comment>
<keyword evidence="11" id="KW-1185">Reference proteome</keyword>
<feature type="transmembrane region" description="Helical" evidence="8">
    <location>
        <begin position="137"/>
        <end position="156"/>
    </location>
</feature>
<feature type="transmembrane region" description="Helical" evidence="8">
    <location>
        <begin position="412"/>
        <end position="436"/>
    </location>
</feature>
<feature type="transmembrane region" description="Helical" evidence="8">
    <location>
        <begin position="319"/>
        <end position="337"/>
    </location>
</feature>
<dbReference type="PROSITE" id="PS00217">
    <property type="entry name" value="SUGAR_TRANSPORT_2"/>
    <property type="match status" value="1"/>
</dbReference>
<protein>
    <recommendedName>
        <fullName evidence="9">Major facilitator superfamily (MFS) profile domain-containing protein</fullName>
    </recommendedName>
</protein>
<dbReference type="GeneID" id="19116727"/>
<gene>
    <name evidence="10" type="ORF">BAUCODRAFT_72296</name>
</gene>
<feature type="transmembrane region" description="Helical" evidence="8">
    <location>
        <begin position="383"/>
        <end position="406"/>
    </location>
</feature>
<feature type="transmembrane region" description="Helical" evidence="8">
    <location>
        <begin position="486"/>
        <end position="502"/>
    </location>
</feature>
<organism evidence="10 11">
    <name type="scientific">Baudoinia panamericana (strain UAMH 10762)</name>
    <name type="common">Angels' share fungus</name>
    <name type="synonym">Baudoinia compniacensis (strain UAMH 10762)</name>
    <dbReference type="NCBI Taxonomy" id="717646"/>
    <lineage>
        <taxon>Eukaryota</taxon>
        <taxon>Fungi</taxon>
        <taxon>Dikarya</taxon>
        <taxon>Ascomycota</taxon>
        <taxon>Pezizomycotina</taxon>
        <taxon>Dothideomycetes</taxon>
        <taxon>Dothideomycetidae</taxon>
        <taxon>Mycosphaerellales</taxon>
        <taxon>Teratosphaeriaceae</taxon>
        <taxon>Baudoinia</taxon>
    </lineage>
</organism>
<dbReference type="HOGENOM" id="CLU_001265_11_5_1"/>
<evidence type="ECO:0000256" key="6">
    <source>
        <dbReference type="ARBA" id="ARBA00023136"/>
    </source>
</evidence>
<proteinExistence type="inferred from homology"/>
<feature type="transmembrane region" description="Helical" evidence="8">
    <location>
        <begin position="235"/>
        <end position="256"/>
    </location>
</feature>
<dbReference type="InterPro" id="IPR050360">
    <property type="entry name" value="MFS_Sugar_Transporters"/>
</dbReference>
<dbReference type="Pfam" id="PF00083">
    <property type="entry name" value="Sugar_tr"/>
    <property type="match status" value="1"/>
</dbReference>
<evidence type="ECO:0000256" key="5">
    <source>
        <dbReference type="ARBA" id="ARBA00022989"/>
    </source>
</evidence>
<dbReference type="SUPFAM" id="SSF103473">
    <property type="entry name" value="MFS general substrate transporter"/>
    <property type="match status" value="1"/>
</dbReference>
<keyword evidence="5 8" id="KW-1133">Transmembrane helix</keyword>
<dbReference type="AlphaFoldDB" id="M2N826"/>
<evidence type="ECO:0000256" key="3">
    <source>
        <dbReference type="ARBA" id="ARBA00022448"/>
    </source>
</evidence>
<dbReference type="KEGG" id="bcom:BAUCODRAFT_72296"/>
<name>M2N826_BAUPA</name>
<dbReference type="FunFam" id="1.20.1250.20:FF:000149">
    <property type="entry name" value="MFS transporter, SP family, general alpha glucoside:H+ symporter"/>
    <property type="match status" value="1"/>
</dbReference>
<dbReference type="GO" id="GO:0005351">
    <property type="term" value="F:carbohydrate:proton symporter activity"/>
    <property type="evidence" value="ECO:0007669"/>
    <property type="project" value="TreeGrafter"/>
</dbReference>
<dbReference type="PANTHER" id="PTHR48022:SF56">
    <property type="entry name" value="MAJOR FACILITATOR SUPERFAMILY (MFS) PROFILE DOMAIN-CONTAINING PROTEIN-RELATED"/>
    <property type="match status" value="1"/>
</dbReference>
<dbReference type="InterPro" id="IPR020846">
    <property type="entry name" value="MFS_dom"/>
</dbReference>
<evidence type="ECO:0000259" key="9">
    <source>
        <dbReference type="PROSITE" id="PS50850"/>
    </source>
</evidence>
<dbReference type="InterPro" id="IPR036259">
    <property type="entry name" value="MFS_trans_sf"/>
</dbReference>
<dbReference type="Gene3D" id="1.20.1250.20">
    <property type="entry name" value="MFS general substrate transporter like domains"/>
    <property type="match status" value="1"/>
</dbReference>
<dbReference type="InterPro" id="IPR005828">
    <property type="entry name" value="MFS_sugar_transport-like"/>
</dbReference>
<evidence type="ECO:0000313" key="11">
    <source>
        <dbReference type="Proteomes" id="UP000011761"/>
    </source>
</evidence>
<feature type="transmembrane region" description="Helical" evidence="8">
    <location>
        <begin position="162"/>
        <end position="184"/>
    </location>
</feature>
<dbReference type="GO" id="GO:0016020">
    <property type="term" value="C:membrane"/>
    <property type="evidence" value="ECO:0007669"/>
    <property type="project" value="UniProtKB-SubCell"/>
</dbReference>
<dbReference type="OrthoDB" id="6612291at2759"/>
<reference evidence="10 11" key="1">
    <citation type="journal article" date="2012" name="PLoS Pathog.">
        <title>Diverse lifestyles and strategies of plant pathogenesis encoded in the genomes of eighteen Dothideomycetes fungi.</title>
        <authorList>
            <person name="Ohm R.A."/>
            <person name="Feau N."/>
            <person name="Henrissat B."/>
            <person name="Schoch C.L."/>
            <person name="Horwitz B.A."/>
            <person name="Barry K.W."/>
            <person name="Condon B.J."/>
            <person name="Copeland A.C."/>
            <person name="Dhillon B."/>
            <person name="Glaser F."/>
            <person name="Hesse C.N."/>
            <person name="Kosti I."/>
            <person name="LaButti K."/>
            <person name="Lindquist E.A."/>
            <person name="Lucas S."/>
            <person name="Salamov A.A."/>
            <person name="Bradshaw R.E."/>
            <person name="Ciuffetti L."/>
            <person name="Hamelin R.C."/>
            <person name="Kema G.H.J."/>
            <person name="Lawrence C."/>
            <person name="Scott J.A."/>
            <person name="Spatafora J.W."/>
            <person name="Turgeon B.G."/>
            <person name="de Wit P.J.G.M."/>
            <person name="Zhong S."/>
            <person name="Goodwin S.B."/>
            <person name="Grigoriev I.V."/>
        </authorList>
    </citation>
    <scope>NUCLEOTIDE SEQUENCE [LARGE SCALE GENOMIC DNA]</scope>
    <source>
        <strain evidence="10 11">UAMH 10762</strain>
    </source>
</reference>
<dbReference type="OMA" id="RDDEWAY"/>
<evidence type="ECO:0000256" key="2">
    <source>
        <dbReference type="ARBA" id="ARBA00010992"/>
    </source>
</evidence>